<keyword evidence="1" id="KW-0175">Coiled coil</keyword>
<name>A0A8J8NPC0_HALGN</name>
<evidence type="ECO:0000313" key="3">
    <source>
        <dbReference type="Proteomes" id="UP000785679"/>
    </source>
</evidence>
<dbReference type="Proteomes" id="UP000785679">
    <property type="component" value="Unassembled WGS sequence"/>
</dbReference>
<evidence type="ECO:0000313" key="2">
    <source>
        <dbReference type="EMBL" id="TNV79402.1"/>
    </source>
</evidence>
<comment type="caution">
    <text evidence="2">The sequence shown here is derived from an EMBL/GenBank/DDBJ whole genome shotgun (WGS) entry which is preliminary data.</text>
</comment>
<dbReference type="AlphaFoldDB" id="A0A8J8NPC0"/>
<sequence length="135" mass="15430">MGCTASSGAGGSHTKKKVNLRYYRLQRTNIWSVDRLADQVEEVVERMARMTDDIDRKRARIDSLTQFDWYKAYGVKLRQPVYAILLTFLAVANGDLSKVKVDFKEKKPFIKISLNGLSIEGADNWLTAWRTRCPG</sequence>
<feature type="coiled-coil region" evidence="1">
    <location>
        <begin position="33"/>
        <end position="60"/>
    </location>
</feature>
<reference evidence="2" key="1">
    <citation type="submission" date="2019-06" db="EMBL/GenBank/DDBJ databases">
        <authorList>
            <person name="Zheng W."/>
        </authorList>
    </citation>
    <scope>NUCLEOTIDE SEQUENCE</scope>
    <source>
        <strain evidence="2">QDHG01</strain>
    </source>
</reference>
<accession>A0A8J8NPC0</accession>
<protein>
    <submittedName>
        <fullName evidence="2">Uncharacterized protein</fullName>
    </submittedName>
</protein>
<gene>
    <name evidence="2" type="ORF">FGO68_gene4178</name>
</gene>
<organism evidence="2 3">
    <name type="scientific">Halteria grandinella</name>
    <dbReference type="NCBI Taxonomy" id="5974"/>
    <lineage>
        <taxon>Eukaryota</taxon>
        <taxon>Sar</taxon>
        <taxon>Alveolata</taxon>
        <taxon>Ciliophora</taxon>
        <taxon>Intramacronucleata</taxon>
        <taxon>Spirotrichea</taxon>
        <taxon>Stichotrichia</taxon>
        <taxon>Sporadotrichida</taxon>
        <taxon>Halteriidae</taxon>
        <taxon>Halteria</taxon>
    </lineage>
</organism>
<evidence type="ECO:0000256" key="1">
    <source>
        <dbReference type="SAM" id="Coils"/>
    </source>
</evidence>
<proteinExistence type="predicted"/>
<keyword evidence="3" id="KW-1185">Reference proteome</keyword>
<dbReference type="EMBL" id="RRYP01008951">
    <property type="protein sequence ID" value="TNV79402.1"/>
    <property type="molecule type" value="Genomic_DNA"/>
</dbReference>